<evidence type="ECO:0000259" key="9">
    <source>
        <dbReference type="Pfam" id="PF07715"/>
    </source>
</evidence>
<evidence type="ECO:0000256" key="5">
    <source>
        <dbReference type="ARBA" id="ARBA00023136"/>
    </source>
</evidence>
<comment type="subcellular location">
    <subcellularLocation>
        <location evidence="1 7">Cell outer membrane</location>
        <topology evidence="1 7">Multi-pass membrane protein</topology>
    </subcellularLocation>
</comment>
<dbReference type="InterPro" id="IPR036942">
    <property type="entry name" value="Beta-barrel_TonB_sf"/>
</dbReference>
<dbReference type="GO" id="GO:0009279">
    <property type="term" value="C:cell outer membrane"/>
    <property type="evidence" value="ECO:0007669"/>
    <property type="project" value="UniProtKB-SubCell"/>
</dbReference>
<keyword evidence="2 7" id="KW-0813">Transport</keyword>
<dbReference type="PROSITE" id="PS52016">
    <property type="entry name" value="TONB_DEPENDENT_REC_3"/>
    <property type="match status" value="1"/>
</dbReference>
<dbReference type="Proteomes" id="UP000325606">
    <property type="component" value="Chromosome"/>
</dbReference>
<accession>A0A5J6LDZ8</accession>
<evidence type="ECO:0000256" key="6">
    <source>
        <dbReference type="ARBA" id="ARBA00023237"/>
    </source>
</evidence>
<evidence type="ECO:0000256" key="1">
    <source>
        <dbReference type="ARBA" id="ARBA00004571"/>
    </source>
</evidence>
<keyword evidence="3 7" id="KW-1134">Transmembrane beta strand</keyword>
<dbReference type="EMBL" id="CP044222">
    <property type="protein sequence ID" value="QEW06536.1"/>
    <property type="molecule type" value="Genomic_DNA"/>
</dbReference>
<dbReference type="RefSeq" id="WP_151054970.1">
    <property type="nucleotide sequence ID" value="NZ_CP044222.1"/>
</dbReference>
<keyword evidence="11" id="KW-1185">Reference proteome</keyword>
<keyword evidence="10" id="KW-0675">Receptor</keyword>
<keyword evidence="4 7" id="KW-0812">Transmembrane</keyword>
<keyword evidence="8" id="KW-0732">Signal</keyword>
<evidence type="ECO:0000313" key="11">
    <source>
        <dbReference type="Proteomes" id="UP000325606"/>
    </source>
</evidence>
<evidence type="ECO:0000256" key="8">
    <source>
        <dbReference type="SAM" id="SignalP"/>
    </source>
</evidence>
<reference evidence="10 11" key="1">
    <citation type="submission" date="2019-09" db="EMBL/GenBank/DDBJ databases">
        <title>Nitrincola iocasae sp. nov., a bacterium isolated from the sediment collected at a cold seep field in South China Sea.</title>
        <authorList>
            <person name="Zhang H."/>
            <person name="Wang H."/>
            <person name="Li C."/>
        </authorList>
    </citation>
    <scope>NUCLEOTIDE SEQUENCE [LARGE SCALE GENOMIC DNA]</scope>
    <source>
        <strain evidence="10 11">KXZD1103</strain>
    </source>
</reference>
<evidence type="ECO:0000256" key="7">
    <source>
        <dbReference type="PROSITE-ProRule" id="PRU01360"/>
    </source>
</evidence>
<feature type="chain" id="PRO_5023835445" evidence="8">
    <location>
        <begin position="28"/>
        <end position="855"/>
    </location>
</feature>
<dbReference type="InterPro" id="IPR012910">
    <property type="entry name" value="Plug_dom"/>
</dbReference>
<keyword evidence="5 7" id="KW-0472">Membrane</keyword>
<dbReference type="Pfam" id="PF07715">
    <property type="entry name" value="Plug"/>
    <property type="match status" value="1"/>
</dbReference>
<evidence type="ECO:0000256" key="2">
    <source>
        <dbReference type="ARBA" id="ARBA00022448"/>
    </source>
</evidence>
<organism evidence="10 11">
    <name type="scientific">Nitrincola iocasae</name>
    <dbReference type="NCBI Taxonomy" id="2614693"/>
    <lineage>
        <taxon>Bacteria</taxon>
        <taxon>Pseudomonadati</taxon>
        <taxon>Pseudomonadota</taxon>
        <taxon>Gammaproteobacteria</taxon>
        <taxon>Oceanospirillales</taxon>
        <taxon>Oceanospirillaceae</taxon>
        <taxon>Nitrincola</taxon>
    </lineage>
</organism>
<proteinExistence type="inferred from homology"/>
<dbReference type="AlphaFoldDB" id="A0A5J6LDZ8"/>
<dbReference type="Gene3D" id="2.40.170.20">
    <property type="entry name" value="TonB-dependent receptor, beta-barrel domain"/>
    <property type="match status" value="1"/>
</dbReference>
<evidence type="ECO:0000313" key="10">
    <source>
        <dbReference type="EMBL" id="QEW06536.1"/>
    </source>
</evidence>
<dbReference type="KEGG" id="nik:F5I99_08440"/>
<protein>
    <submittedName>
        <fullName evidence="10">TonB-dependent receptor</fullName>
    </submittedName>
</protein>
<feature type="signal peptide" evidence="8">
    <location>
        <begin position="1"/>
        <end position="27"/>
    </location>
</feature>
<gene>
    <name evidence="10" type="ORF">F5I99_08440</name>
</gene>
<dbReference type="InterPro" id="IPR039426">
    <property type="entry name" value="TonB-dep_rcpt-like"/>
</dbReference>
<name>A0A5J6LDZ8_9GAMM</name>
<dbReference type="InterPro" id="IPR037066">
    <property type="entry name" value="Plug_dom_sf"/>
</dbReference>
<sequence length="855" mass="95814">MCAGYTRRNLLLVVTAGTVLVSSTVGATEETVDEARVVDSSLATDSHKLPSIQVEAGSFNSLNQGTQTYERSLIQALPNGNGDITSVLKLNPSVQFDDTQLSSKTPGEIDPANISINGAVYWQNLFLLDGISINNDLDPVSDNPLSMTDVPGRSQGVALDTDIVDSIEVLDSNVSAEFGGFNGGVVNVTSRIPAKRFSGKISIQHTSDAWTQYHIDTSQQADMESSTSASLQPEFSKWITRATLEGPVNDELGLLFSFSRKQSTIPLNLYDPDTYATPMGGGRKDQERQIDNFFVKTHWTPTENLLIDASLTHAPQDSLYFIANGKDTDTRIISGGYSGSIKVDWTLQPGLLSQTLGFSDLENSRETLTDYYRGWRWSPEKNWSNPLATDATHTSSEGSWGDIEQSQRSFSYKANMDWNTLYTGDVEHRIKTGVELGWQQANYQRSEDMTYGSLLAATSSCIETVWCSMSPTPRYSGSGQAFRRLNVYEAGEIEYETTQWSAYLEDALTFGRLQLRPGVRFDSDSFMDDATWSPRFAAELDLWGDKRTRLSVGANRYYGRNMHAYRLNEGRSALKYVLNRSNGSQEWGDPVRTLNNTRLNELKLPYDDELMLGLDQQVAGYQLALKYVHRDGKDQIVRVRSGTLGLEPGSGDLLANYYTYSNQGSSTSDTLTFTLSPMESFHFRDTEHHFQLALDWTDVTRSHQDYSTTMSSTEYDDPFIRYDGRFMRYSERPADNFNRPWTARLTTVSSHPASGLTLTNFLRYRAGYRAMGTTGDQVEYLGGLVDVWEEYQHKASVNWDIRLGWEKHLSGASAVFANLDVYNLLDEVNLVAMSNSDVPTYETGRQVWLEVGYRF</sequence>
<dbReference type="Gene3D" id="2.170.130.10">
    <property type="entry name" value="TonB-dependent receptor, plug domain"/>
    <property type="match status" value="1"/>
</dbReference>
<feature type="domain" description="TonB-dependent receptor plug" evidence="9">
    <location>
        <begin position="64"/>
        <end position="184"/>
    </location>
</feature>
<comment type="similarity">
    <text evidence="7">Belongs to the TonB-dependent receptor family.</text>
</comment>
<dbReference type="SUPFAM" id="SSF56935">
    <property type="entry name" value="Porins"/>
    <property type="match status" value="1"/>
</dbReference>
<keyword evidence="6 7" id="KW-0998">Cell outer membrane</keyword>
<evidence type="ECO:0000256" key="3">
    <source>
        <dbReference type="ARBA" id="ARBA00022452"/>
    </source>
</evidence>
<evidence type="ECO:0000256" key="4">
    <source>
        <dbReference type="ARBA" id="ARBA00022692"/>
    </source>
</evidence>